<dbReference type="InterPro" id="IPR010093">
    <property type="entry name" value="SinI_DNA-bd"/>
</dbReference>
<accession>A0A3N4YS81</accession>
<dbReference type="GO" id="GO:0003677">
    <property type="term" value="F:DNA binding"/>
    <property type="evidence" value="ECO:0007669"/>
    <property type="project" value="InterPro"/>
</dbReference>
<comment type="caution">
    <text evidence="2">The sequence shown here is derived from an EMBL/GenBank/DDBJ whole genome shotgun (WGS) entry which is preliminary data.</text>
</comment>
<name>A0A3N4YS81_9MICO</name>
<organism evidence="2 3">
    <name type="scientific">Myceligenerans xiligouense</name>
    <dbReference type="NCBI Taxonomy" id="253184"/>
    <lineage>
        <taxon>Bacteria</taxon>
        <taxon>Bacillati</taxon>
        <taxon>Actinomycetota</taxon>
        <taxon>Actinomycetes</taxon>
        <taxon>Micrococcales</taxon>
        <taxon>Promicromonosporaceae</taxon>
        <taxon>Myceligenerans</taxon>
    </lineage>
</organism>
<dbReference type="Pfam" id="PF12728">
    <property type="entry name" value="HTH_17"/>
    <property type="match status" value="2"/>
</dbReference>
<evidence type="ECO:0000313" key="3">
    <source>
        <dbReference type="Proteomes" id="UP000280501"/>
    </source>
</evidence>
<dbReference type="AlphaFoldDB" id="A0A3N4YS81"/>
<protein>
    <submittedName>
        <fullName evidence="2">Excisionase family DNA binding protein</fullName>
    </submittedName>
</protein>
<dbReference type="NCBIfam" id="TIGR01764">
    <property type="entry name" value="excise"/>
    <property type="match status" value="1"/>
</dbReference>
<dbReference type="OrthoDB" id="9868375at2"/>
<feature type="domain" description="Helix-turn-helix" evidence="1">
    <location>
        <begin position="73"/>
        <end position="122"/>
    </location>
</feature>
<keyword evidence="3" id="KW-1185">Reference proteome</keyword>
<feature type="domain" description="Helix-turn-helix" evidence="1">
    <location>
        <begin position="15"/>
        <end position="64"/>
    </location>
</feature>
<dbReference type="RefSeq" id="WP_123815187.1">
    <property type="nucleotide sequence ID" value="NZ_RKQZ01000001.1"/>
</dbReference>
<evidence type="ECO:0000313" key="2">
    <source>
        <dbReference type="EMBL" id="RPF22244.1"/>
    </source>
</evidence>
<sequence length="124" mass="13865">MSTTASSASTASDPLLDTAQAARVLGVSRWWFGELVRRGQVGPCARIGNRIRVRLSILEEYLERLHGDPEDPYMTYDDIADYLGISSWTAGELVRQGEIPGRRVGRRVLVTRSAVDQYVERRLG</sequence>
<reference evidence="2 3" key="1">
    <citation type="submission" date="2018-11" db="EMBL/GenBank/DDBJ databases">
        <title>Sequencing the genomes of 1000 actinobacteria strains.</title>
        <authorList>
            <person name="Klenk H.-P."/>
        </authorList>
    </citation>
    <scope>NUCLEOTIDE SEQUENCE [LARGE SCALE GENOMIC DNA]</scope>
    <source>
        <strain evidence="2 3">DSM 15700</strain>
    </source>
</reference>
<gene>
    <name evidence="2" type="ORF">EDD34_2894</name>
</gene>
<proteinExistence type="predicted"/>
<dbReference type="Proteomes" id="UP000280501">
    <property type="component" value="Unassembled WGS sequence"/>
</dbReference>
<dbReference type="InterPro" id="IPR041657">
    <property type="entry name" value="HTH_17"/>
</dbReference>
<dbReference type="EMBL" id="RKQZ01000001">
    <property type="protein sequence ID" value="RPF22244.1"/>
    <property type="molecule type" value="Genomic_DNA"/>
</dbReference>
<evidence type="ECO:0000259" key="1">
    <source>
        <dbReference type="Pfam" id="PF12728"/>
    </source>
</evidence>